<dbReference type="InterPro" id="IPR018391">
    <property type="entry name" value="PQQ_b-propeller_rpt"/>
</dbReference>
<proteinExistence type="predicted"/>
<dbReference type="PANTHER" id="PTHR34512:SF30">
    <property type="entry name" value="OUTER MEMBRANE PROTEIN ASSEMBLY FACTOR BAMB"/>
    <property type="match status" value="1"/>
</dbReference>
<dbReference type="InParanoid" id="A0A6C2YT24"/>
<dbReference type="AlphaFoldDB" id="A0A6C2YT24"/>
<dbReference type="EMBL" id="LR593887">
    <property type="protein sequence ID" value="VTS07135.1"/>
    <property type="molecule type" value="Genomic_DNA"/>
</dbReference>
<keyword evidence="4" id="KW-1185">Reference proteome</keyword>
<dbReference type="Proteomes" id="UP000464378">
    <property type="component" value="Chromosome"/>
</dbReference>
<evidence type="ECO:0000256" key="1">
    <source>
        <dbReference type="SAM" id="SignalP"/>
    </source>
</evidence>
<feature type="domain" description="Pyrrolo-quinoline quinone repeat" evidence="2">
    <location>
        <begin position="80"/>
        <end position="283"/>
    </location>
</feature>
<gene>
    <name evidence="3" type="ORF">GMBLW1_43050</name>
</gene>
<accession>A0A6C2YT24</accession>
<dbReference type="Gene3D" id="2.130.10.10">
    <property type="entry name" value="YVTN repeat-like/Quinoprotein amine dehydrogenase"/>
    <property type="match status" value="1"/>
</dbReference>
<feature type="chain" id="PRO_5036383932" description="Pyrrolo-quinoline quinone repeat domain-containing protein" evidence="1">
    <location>
        <begin position="21"/>
        <end position="410"/>
    </location>
</feature>
<dbReference type="Pfam" id="PF13360">
    <property type="entry name" value="PQQ_2"/>
    <property type="match status" value="1"/>
</dbReference>
<dbReference type="InterPro" id="IPR002372">
    <property type="entry name" value="PQQ_rpt_dom"/>
</dbReference>
<dbReference type="SUPFAM" id="SSF50998">
    <property type="entry name" value="Quinoprotein alcohol dehydrogenase-like"/>
    <property type="match status" value="1"/>
</dbReference>
<dbReference type="RefSeq" id="WP_162659911.1">
    <property type="nucleotide sequence ID" value="NZ_LR593887.1"/>
</dbReference>
<evidence type="ECO:0000313" key="3">
    <source>
        <dbReference type="EMBL" id="VIP04888.1"/>
    </source>
</evidence>
<organism evidence="3">
    <name type="scientific">Tuwongella immobilis</name>
    <dbReference type="NCBI Taxonomy" id="692036"/>
    <lineage>
        <taxon>Bacteria</taxon>
        <taxon>Pseudomonadati</taxon>
        <taxon>Planctomycetota</taxon>
        <taxon>Planctomycetia</taxon>
        <taxon>Gemmatales</taxon>
        <taxon>Gemmataceae</taxon>
        <taxon>Tuwongella</taxon>
    </lineage>
</organism>
<name>A0A6C2YT24_9BACT</name>
<dbReference type="SMART" id="SM00564">
    <property type="entry name" value="PQQ"/>
    <property type="match status" value="5"/>
</dbReference>
<dbReference type="KEGG" id="tim:GMBLW1_43050"/>
<dbReference type="InterPro" id="IPR015943">
    <property type="entry name" value="WD40/YVTN_repeat-like_dom_sf"/>
</dbReference>
<dbReference type="EMBL" id="LR586016">
    <property type="protein sequence ID" value="VIP04888.1"/>
    <property type="molecule type" value="Genomic_DNA"/>
</dbReference>
<evidence type="ECO:0000259" key="2">
    <source>
        <dbReference type="Pfam" id="PF13360"/>
    </source>
</evidence>
<reference evidence="3" key="1">
    <citation type="submission" date="2019-04" db="EMBL/GenBank/DDBJ databases">
        <authorList>
            <consortium name="Science for Life Laboratories"/>
        </authorList>
    </citation>
    <scope>NUCLEOTIDE SEQUENCE</scope>
    <source>
        <strain evidence="3">MBLW1</strain>
    </source>
</reference>
<keyword evidence="1" id="KW-0732">Signal</keyword>
<protein>
    <recommendedName>
        <fullName evidence="2">Pyrrolo-quinoline quinone repeat domain-containing protein</fullName>
    </recommendedName>
</protein>
<dbReference type="InterPro" id="IPR011047">
    <property type="entry name" value="Quinoprotein_ADH-like_sf"/>
</dbReference>
<dbReference type="PANTHER" id="PTHR34512">
    <property type="entry name" value="CELL SURFACE PROTEIN"/>
    <property type="match status" value="1"/>
</dbReference>
<evidence type="ECO:0000313" key="4">
    <source>
        <dbReference type="Proteomes" id="UP000464378"/>
    </source>
</evidence>
<feature type="signal peptide" evidence="1">
    <location>
        <begin position="1"/>
        <end position="20"/>
    </location>
</feature>
<sequence>MRAFVLAGWLALVSPWAVSAADWPQWLGPNRNGISTETIAPWTGPLKPSWSVSVGEGHSSPVVAAGKIFVHSKVAGQEAERVQAFELATGKPIWEKTYTRPAFTSPFGLGPRSTPAVSGETLITLGSTGILTAWKTTDGSQLWQIDTAKQFDAPKLTFGVSTSPLVLGNQVIVNVGAKGASMVSFSLTDGAVIWKCRSDPASYSSPVLLELDGKPQLVALTGSHVIGLNPENGTVLWEQPFKDLLNESSTTPVKVGDLLIATSVTVGSIGLSIDLDGKPSPVKQLWKSPVLTSYFTTPVPFAGNTLLMVTGQIIPPPTATLRCVDVVTGKELWKRKPVGKYHATLIGLGNGEVLMLEETGDLVLIAANSKEYTEKARAKRICGETWAHPALVDGTLIVRTANSLFALPLK</sequence>